<feature type="region of interest" description="Disordered" evidence="1">
    <location>
        <begin position="518"/>
        <end position="553"/>
    </location>
</feature>
<sequence length="665" mass="74184">MSSDTTDDVEEEIELSIEGVGGNNALSKADTSTQLPSRRVRSLNVGVKPPYNPHYLASFLEKNETHAVSIRKKSRWEVGFGFDIVPAQGLDADEADDQERAVAEAFWRGRDSKWLTGPNQSAEPTTPEEVMELARQDYHSEGWLALEVLTDIEGRPVGLAHVPAPTVRVRRPQSRYDQPRHPEDGTFVGGEGAHLASRGYVQKRDGKRRYFGEFGDRYRGVDVEIVGGEGDDPKVRYDMPGESADEQPIFVDRETGDVATGSAAELDNEPANELIFVRNPFPTEQDYGIPDWVSAIRTMSADEAAKDYNREFFQNDTIPRMAIKVTGGTLSEKSRSDLQKMLDGLREESHRAVILETEEFSQNLDEDVQIEIEPIGQGISEEMDFRQFREKNEHEIAKVHEVPPILIGVTSTSNRSNSKEQVQDFATEVVQPEQHKFSERLYQTIHQVALGVSDWTIEYELRGADNEKEEAQLAEQKVRAMRLAGVGTVNEARVELGLEPFPNDDPRGDMTLAEFEAETQQGGGGGEDEGDDGSTEAAAAHAPPQENKVGERDWPAVKSDLLTKDPIEQMQFSSSNLDEGLYDFGENELYLSFLRGDGESSLYVYVDIPTSEWSALANAGSHGSYHYDNIRLEYPYIEITNFHSRLPEGPSPDPEDVPDDVPSDI</sequence>
<dbReference type="RefSeq" id="WP_122106582.1">
    <property type="nucleotide sequence ID" value="NZ_JBHSKV010000017.1"/>
</dbReference>
<dbReference type="Pfam" id="PF13619">
    <property type="entry name" value="KTSC"/>
    <property type="match status" value="1"/>
</dbReference>
<dbReference type="InterPro" id="IPR025309">
    <property type="entry name" value="KTSC_dom"/>
</dbReference>
<feature type="domain" description="KTSC" evidence="2">
    <location>
        <begin position="573"/>
        <end position="634"/>
    </location>
</feature>
<comment type="caution">
    <text evidence="3">The sequence shown here is derived from an EMBL/GenBank/DDBJ whole genome shotgun (WGS) entry which is preliminary data.</text>
</comment>
<feature type="region of interest" description="Disordered" evidence="1">
    <location>
        <begin position="17"/>
        <end position="37"/>
    </location>
</feature>
<feature type="compositionally biased region" description="Polar residues" evidence="1">
    <location>
        <begin position="24"/>
        <end position="36"/>
    </location>
</feature>
<evidence type="ECO:0000259" key="2">
    <source>
        <dbReference type="Pfam" id="PF13619"/>
    </source>
</evidence>
<dbReference type="AlphaFoldDB" id="A0ABD5QTR9"/>
<gene>
    <name evidence="3" type="ORF">ACFPJA_12265</name>
</gene>
<dbReference type="EMBL" id="JBHSKV010000017">
    <property type="protein sequence ID" value="MFC5135486.1"/>
    <property type="molecule type" value="Genomic_DNA"/>
</dbReference>
<dbReference type="Pfam" id="PF04860">
    <property type="entry name" value="Phage_portal"/>
    <property type="match status" value="1"/>
</dbReference>
<feature type="region of interest" description="Disordered" evidence="1">
    <location>
        <begin position="645"/>
        <end position="665"/>
    </location>
</feature>
<feature type="compositionally biased region" description="Acidic residues" evidence="1">
    <location>
        <begin position="653"/>
        <end position="665"/>
    </location>
</feature>
<protein>
    <submittedName>
        <fullName evidence="3">Phage portal protein</fullName>
    </submittedName>
</protein>
<reference evidence="3 4" key="1">
    <citation type="journal article" date="2019" name="Int. J. Syst. Evol. Microbiol.">
        <title>The Global Catalogue of Microorganisms (GCM) 10K type strain sequencing project: providing services to taxonomists for standard genome sequencing and annotation.</title>
        <authorList>
            <consortium name="The Broad Institute Genomics Platform"/>
            <consortium name="The Broad Institute Genome Sequencing Center for Infectious Disease"/>
            <person name="Wu L."/>
            <person name="Ma J."/>
        </authorList>
    </citation>
    <scope>NUCLEOTIDE SEQUENCE [LARGE SCALE GENOMIC DNA]</scope>
    <source>
        <strain evidence="3 4">CGMCC 1.16026</strain>
    </source>
</reference>
<dbReference type="Proteomes" id="UP001596145">
    <property type="component" value="Unassembled WGS sequence"/>
</dbReference>
<proteinExistence type="predicted"/>
<evidence type="ECO:0000256" key="1">
    <source>
        <dbReference type="SAM" id="MobiDB-lite"/>
    </source>
</evidence>
<feature type="region of interest" description="Disordered" evidence="1">
    <location>
        <begin position="170"/>
        <end position="191"/>
    </location>
</feature>
<evidence type="ECO:0000313" key="3">
    <source>
        <dbReference type="EMBL" id="MFC5135486.1"/>
    </source>
</evidence>
<dbReference type="InterPro" id="IPR006944">
    <property type="entry name" value="Phage/GTA_portal"/>
</dbReference>
<keyword evidence="4" id="KW-1185">Reference proteome</keyword>
<evidence type="ECO:0000313" key="4">
    <source>
        <dbReference type="Proteomes" id="UP001596145"/>
    </source>
</evidence>
<name>A0ABD5QTR9_9EURY</name>
<accession>A0ABD5QTR9</accession>
<organism evidence="3 4">
    <name type="scientific">Halorubrum glutamatedens</name>
    <dbReference type="NCBI Taxonomy" id="2707018"/>
    <lineage>
        <taxon>Archaea</taxon>
        <taxon>Methanobacteriati</taxon>
        <taxon>Methanobacteriota</taxon>
        <taxon>Stenosarchaea group</taxon>
        <taxon>Halobacteria</taxon>
        <taxon>Halobacteriales</taxon>
        <taxon>Haloferacaceae</taxon>
        <taxon>Halorubrum</taxon>
    </lineage>
</organism>